<organism evidence="6 7">
    <name type="scientific">Sulfuriferula multivorans</name>
    <dbReference type="NCBI Taxonomy" id="1559896"/>
    <lineage>
        <taxon>Bacteria</taxon>
        <taxon>Pseudomonadati</taxon>
        <taxon>Pseudomonadota</taxon>
        <taxon>Betaproteobacteria</taxon>
        <taxon>Nitrosomonadales</taxon>
        <taxon>Sulfuricellaceae</taxon>
        <taxon>Sulfuriferula</taxon>
    </lineage>
</organism>
<keyword evidence="7" id="KW-1185">Reference proteome</keyword>
<dbReference type="EC" id="3.5.1.28" evidence="2"/>
<dbReference type="Pfam" id="PF01510">
    <property type="entry name" value="Amidase_2"/>
    <property type="match status" value="1"/>
</dbReference>
<feature type="domain" description="N-acetylmuramoyl-L-alanine amidase" evidence="5">
    <location>
        <begin position="21"/>
        <end position="187"/>
    </location>
</feature>
<proteinExistence type="predicted"/>
<evidence type="ECO:0000256" key="1">
    <source>
        <dbReference type="ARBA" id="ARBA00001561"/>
    </source>
</evidence>
<evidence type="ECO:0000259" key="5">
    <source>
        <dbReference type="SMART" id="SM00644"/>
    </source>
</evidence>
<dbReference type="AlphaFoldDB" id="A0A401JAV5"/>
<dbReference type="RefSeq" id="WP_124703599.1">
    <property type="nucleotide sequence ID" value="NZ_BGOW01000003.1"/>
</dbReference>
<comment type="catalytic activity">
    <reaction evidence="1">
        <text>Hydrolyzes the link between N-acetylmuramoyl residues and L-amino acid residues in certain cell-wall glycopeptides.</text>
        <dbReference type="EC" id="3.5.1.28"/>
    </reaction>
</comment>
<dbReference type="Gene3D" id="2.30.30.40">
    <property type="entry name" value="SH3 Domains"/>
    <property type="match status" value="1"/>
</dbReference>
<dbReference type="GO" id="GO:0009253">
    <property type="term" value="P:peptidoglycan catabolic process"/>
    <property type="evidence" value="ECO:0007669"/>
    <property type="project" value="InterPro"/>
</dbReference>
<dbReference type="Proteomes" id="UP000286806">
    <property type="component" value="Unassembled WGS sequence"/>
</dbReference>
<comment type="caution">
    <text evidence="6">The sequence shown here is derived from an EMBL/GenBank/DDBJ whole genome shotgun (WGS) entry which is preliminary data.</text>
</comment>
<evidence type="ECO:0000256" key="3">
    <source>
        <dbReference type="ARBA" id="ARBA00022801"/>
    </source>
</evidence>
<evidence type="ECO:0000256" key="2">
    <source>
        <dbReference type="ARBA" id="ARBA00011901"/>
    </source>
</evidence>
<dbReference type="CDD" id="cd06583">
    <property type="entry name" value="PGRP"/>
    <property type="match status" value="1"/>
</dbReference>
<keyword evidence="4" id="KW-0961">Cell wall biogenesis/degradation</keyword>
<dbReference type="SMART" id="SM00644">
    <property type="entry name" value="Ami_2"/>
    <property type="match status" value="1"/>
</dbReference>
<reference evidence="6 7" key="1">
    <citation type="journal article" date="2019" name="Front. Microbiol.">
        <title>Genomes of Neutrophilic Sulfur-Oxidizing Chemolithoautotrophs Representing 9 Proteobacterial Species From 8 Genera.</title>
        <authorList>
            <person name="Watanabe T."/>
            <person name="Kojima H."/>
            <person name="Umezawa K."/>
            <person name="Hori C."/>
            <person name="Takasuka T.E."/>
            <person name="Kato Y."/>
            <person name="Fukui M."/>
        </authorList>
    </citation>
    <scope>NUCLEOTIDE SEQUENCE [LARGE SCALE GENOMIC DNA]</scope>
    <source>
        <strain evidence="6 7">TTN</strain>
    </source>
</reference>
<dbReference type="GO" id="GO:0071555">
    <property type="term" value="P:cell wall organization"/>
    <property type="evidence" value="ECO:0007669"/>
    <property type="project" value="UniProtKB-KW"/>
</dbReference>
<dbReference type="EMBL" id="BGOW01000003">
    <property type="protein sequence ID" value="GBL44749.1"/>
    <property type="molecule type" value="Genomic_DNA"/>
</dbReference>
<dbReference type="GO" id="GO:0009254">
    <property type="term" value="P:peptidoglycan turnover"/>
    <property type="evidence" value="ECO:0007669"/>
    <property type="project" value="TreeGrafter"/>
</dbReference>
<dbReference type="SUPFAM" id="SSF55846">
    <property type="entry name" value="N-acetylmuramoyl-L-alanine amidase-like"/>
    <property type="match status" value="1"/>
</dbReference>
<sequence length="277" mass="29938">MKIINHRLLNDDGTACRYQPSPSVGGVLAAQYLVMHFTAGRDAASSIASLCNKASKASAHVVIGRDGGVTQLVPFNRVAWHAGVSRWQGLEGMNRYALGIELDNAGRLDRVGSRWQAWFKASYPDDEVLVANHKNDAPGTPPCGWHTYTEVQIAAALEVATLLVGKYALRDVLGHEDIAPGRKVDPGPDFPMTSFRARLFGRAQDTEEVLTTTTALHIRVGAGAGFAALPVSPLPLGTRVEALQKQGNWWRVAVLDTVAGDMDVEGWVNSRFLRAAT</sequence>
<accession>A0A401JAV5</accession>
<evidence type="ECO:0000313" key="7">
    <source>
        <dbReference type="Proteomes" id="UP000286806"/>
    </source>
</evidence>
<dbReference type="Gene3D" id="3.40.80.10">
    <property type="entry name" value="Peptidoglycan recognition protein-like"/>
    <property type="match status" value="1"/>
</dbReference>
<dbReference type="PANTHER" id="PTHR30417:SF1">
    <property type="entry name" value="N-ACETYLMURAMOYL-L-ALANINE AMIDASE AMID"/>
    <property type="match status" value="1"/>
</dbReference>
<name>A0A401JAV5_9PROT</name>
<gene>
    <name evidence="6" type="ORF">SFMTTN_0550</name>
</gene>
<dbReference type="InterPro" id="IPR051206">
    <property type="entry name" value="NAMLAA_amidase_2"/>
</dbReference>
<protein>
    <recommendedName>
        <fullName evidence="2">N-acetylmuramoyl-L-alanine amidase</fullName>
        <ecNumber evidence="2">3.5.1.28</ecNumber>
    </recommendedName>
</protein>
<dbReference type="InterPro" id="IPR036505">
    <property type="entry name" value="Amidase/PGRP_sf"/>
</dbReference>
<dbReference type="OrthoDB" id="9794842at2"/>
<dbReference type="InterPro" id="IPR002502">
    <property type="entry name" value="Amidase_domain"/>
</dbReference>
<evidence type="ECO:0000256" key="4">
    <source>
        <dbReference type="ARBA" id="ARBA00023316"/>
    </source>
</evidence>
<keyword evidence="3" id="KW-0378">Hydrolase</keyword>
<dbReference type="PANTHER" id="PTHR30417">
    <property type="entry name" value="N-ACETYLMURAMOYL-L-ALANINE AMIDASE AMID"/>
    <property type="match status" value="1"/>
</dbReference>
<evidence type="ECO:0000313" key="6">
    <source>
        <dbReference type="EMBL" id="GBL44749.1"/>
    </source>
</evidence>
<dbReference type="GO" id="GO:0008745">
    <property type="term" value="F:N-acetylmuramoyl-L-alanine amidase activity"/>
    <property type="evidence" value="ECO:0007669"/>
    <property type="project" value="UniProtKB-EC"/>
</dbReference>